<dbReference type="KEGG" id="fld:ABNE31_07340"/>
<gene>
    <name evidence="2" type="ORF">ABNE31_07340</name>
</gene>
<feature type="transmembrane region" description="Helical" evidence="1">
    <location>
        <begin position="56"/>
        <end position="77"/>
    </location>
</feature>
<evidence type="ECO:0000313" key="2">
    <source>
        <dbReference type="EMBL" id="XBQ24721.1"/>
    </source>
</evidence>
<feature type="transmembrane region" description="Helical" evidence="1">
    <location>
        <begin position="108"/>
        <end position="127"/>
    </location>
</feature>
<dbReference type="AlphaFoldDB" id="A0AAU7N2N9"/>
<accession>A0AAU7N2N9</accession>
<keyword evidence="1" id="KW-1133">Transmembrane helix</keyword>
<proteinExistence type="predicted"/>
<keyword evidence="1" id="KW-0812">Transmembrane</keyword>
<sequence length="136" mass="15651">MDKREDKKLEAFIDKFMEDAPLESPSVDFTQKVLHKLEADAQQEVFQYKPLVSGKMLSGVSIAFVALLVFIGAQLGMDSGQGWFASIHMDAWFQTDWQWVDQYTSSKIMVYAFLLFGFMFFVQVGWLKKQMDQTLG</sequence>
<dbReference type="EMBL" id="CP157804">
    <property type="protein sequence ID" value="XBQ24721.1"/>
    <property type="molecule type" value="Genomic_DNA"/>
</dbReference>
<organism evidence="2">
    <name type="scientific">Flagellimonas sp. MMG031</name>
    <dbReference type="NCBI Taxonomy" id="3158549"/>
    <lineage>
        <taxon>Bacteria</taxon>
        <taxon>Pseudomonadati</taxon>
        <taxon>Bacteroidota</taxon>
        <taxon>Flavobacteriia</taxon>
        <taxon>Flavobacteriales</taxon>
        <taxon>Flavobacteriaceae</taxon>
        <taxon>Flagellimonas</taxon>
    </lineage>
</organism>
<dbReference type="RefSeq" id="WP_349352888.1">
    <property type="nucleotide sequence ID" value="NZ_CP157804.1"/>
</dbReference>
<protein>
    <submittedName>
        <fullName evidence="2">Uncharacterized protein</fullName>
    </submittedName>
</protein>
<reference evidence="2" key="1">
    <citation type="submission" date="2024-05" db="EMBL/GenBank/DDBJ databases">
        <title>Draft Genome Sequences of Flagellimonas sp. MMG031 and Marinobacter sp. MMG032 Isolated from the dinoflagellate Symbiodinium pilosum.</title>
        <authorList>
            <person name="Shikuma N.J."/>
            <person name="Farrell M.V."/>
        </authorList>
    </citation>
    <scope>NUCLEOTIDE SEQUENCE</scope>
    <source>
        <strain evidence="2">MMG031</strain>
    </source>
</reference>
<name>A0AAU7N2N9_9FLAO</name>
<evidence type="ECO:0000256" key="1">
    <source>
        <dbReference type="SAM" id="Phobius"/>
    </source>
</evidence>
<keyword evidence="1" id="KW-0472">Membrane</keyword>